<dbReference type="CDD" id="cd00383">
    <property type="entry name" value="trans_reg_C"/>
    <property type="match status" value="1"/>
</dbReference>
<name>A0A6L9MQU9_9ALTE</name>
<keyword evidence="2" id="KW-0902">Two-component regulatory system</keyword>
<comment type="caution">
    <text evidence="10">The sequence shown here is derived from an EMBL/GenBank/DDBJ whole genome shotgun (WGS) entry which is preliminary data.</text>
</comment>
<keyword evidence="1 6" id="KW-0597">Phosphoprotein</keyword>
<dbReference type="Pfam" id="PF00486">
    <property type="entry name" value="Trans_reg_C"/>
    <property type="match status" value="1"/>
</dbReference>
<keyword evidence="11" id="KW-1185">Reference proteome</keyword>
<accession>A0A6L9MQU9</accession>
<protein>
    <submittedName>
        <fullName evidence="10">Response regulator</fullName>
    </submittedName>
</protein>
<evidence type="ECO:0000256" key="3">
    <source>
        <dbReference type="ARBA" id="ARBA00023015"/>
    </source>
</evidence>
<evidence type="ECO:0000256" key="5">
    <source>
        <dbReference type="ARBA" id="ARBA00023163"/>
    </source>
</evidence>
<evidence type="ECO:0000313" key="10">
    <source>
        <dbReference type="EMBL" id="NDW20253.1"/>
    </source>
</evidence>
<dbReference type="RefSeq" id="WP_163109498.1">
    <property type="nucleotide sequence ID" value="NZ_JAAAWP010000001.1"/>
</dbReference>
<dbReference type="GO" id="GO:0032993">
    <property type="term" value="C:protein-DNA complex"/>
    <property type="evidence" value="ECO:0007669"/>
    <property type="project" value="TreeGrafter"/>
</dbReference>
<dbReference type="SUPFAM" id="SSF46894">
    <property type="entry name" value="C-terminal effector domain of the bipartite response regulators"/>
    <property type="match status" value="1"/>
</dbReference>
<dbReference type="InterPro" id="IPR001867">
    <property type="entry name" value="OmpR/PhoB-type_DNA-bd"/>
</dbReference>
<dbReference type="Gene3D" id="3.40.50.2300">
    <property type="match status" value="1"/>
</dbReference>
<dbReference type="InterPro" id="IPR001789">
    <property type="entry name" value="Sig_transdc_resp-reg_receiver"/>
</dbReference>
<dbReference type="Gene3D" id="1.10.10.10">
    <property type="entry name" value="Winged helix-like DNA-binding domain superfamily/Winged helix DNA-binding domain"/>
    <property type="match status" value="1"/>
</dbReference>
<reference evidence="10 11" key="1">
    <citation type="submission" date="2020-01" db="EMBL/GenBank/DDBJ databases">
        <title>Genomes of bacteria type strains.</title>
        <authorList>
            <person name="Chen J."/>
            <person name="Zhu S."/>
            <person name="Yang J."/>
        </authorList>
    </citation>
    <scope>NUCLEOTIDE SEQUENCE [LARGE SCALE GENOMIC DNA]</scope>
    <source>
        <strain evidence="10 11">LMG 22958</strain>
    </source>
</reference>
<dbReference type="SMART" id="SM00448">
    <property type="entry name" value="REC"/>
    <property type="match status" value="1"/>
</dbReference>
<gene>
    <name evidence="10" type="ORF">GTW09_01730</name>
</gene>
<keyword evidence="5" id="KW-0804">Transcription</keyword>
<proteinExistence type="predicted"/>
<dbReference type="Gene3D" id="6.10.250.690">
    <property type="match status" value="1"/>
</dbReference>
<evidence type="ECO:0000256" key="4">
    <source>
        <dbReference type="ARBA" id="ARBA00023125"/>
    </source>
</evidence>
<feature type="DNA-binding region" description="OmpR/PhoB-type" evidence="7">
    <location>
        <begin position="125"/>
        <end position="222"/>
    </location>
</feature>
<evidence type="ECO:0000256" key="6">
    <source>
        <dbReference type="PROSITE-ProRule" id="PRU00169"/>
    </source>
</evidence>
<dbReference type="EMBL" id="JAAAWP010000001">
    <property type="protein sequence ID" value="NDW20253.1"/>
    <property type="molecule type" value="Genomic_DNA"/>
</dbReference>
<dbReference type="PROSITE" id="PS51755">
    <property type="entry name" value="OMPR_PHOB"/>
    <property type="match status" value="1"/>
</dbReference>
<dbReference type="GO" id="GO:0005829">
    <property type="term" value="C:cytosol"/>
    <property type="evidence" value="ECO:0007669"/>
    <property type="project" value="TreeGrafter"/>
</dbReference>
<dbReference type="InterPro" id="IPR039420">
    <property type="entry name" value="WalR-like"/>
</dbReference>
<sequence>MKILVADDEAPLLRFISRGLSAEGYHCVEESTLHNLITRIKQESPAIAILDRMFGDEDSVELLPTIKSMPNAPMVLLLTAVDDVKERVNGLTLGADDYLCKPFDFDELLARITALKRRAGTTAVNDSFTVGPLQIDKDSRIVTLCGEELSLTKLEYDTLFYFAENAGKVLSRERILSRVWRSHSDPLTNVVDVYISRLRQKLSVNSSISIETLRGNGYRLTVKLTP</sequence>
<evidence type="ECO:0000313" key="11">
    <source>
        <dbReference type="Proteomes" id="UP000478837"/>
    </source>
</evidence>
<dbReference type="GO" id="GO:0000976">
    <property type="term" value="F:transcription cis-regulatory region binding"/>
    <property type="evidence" value="ECO:0007669"/>
    <property type="project" value="TreeGrafter"/>
</dbReference>
<dbReference type="SUPFAM" id="SSF52172">
    <property type="entry name" value="CheY-like"/>
    <property type="match status" value="1"/>
</dbReference>
<dbReference type="InterPro" id="IPR011006">
    <property type="entry name" value="CheY-like_superfamily"/>
</dbReference>
<evidence type="ECO:0000256" key="7">
    <source>
        <dbReference type="PROSITE-ProRule" id="PRU01091"/>
    </source>
</evidence>
<evidence type="ECO:0000259" key="9">
    <source>
        <dbReference type="PROSITE" id="PS51755"/>
    </source>
</evidence>
<evidence type="ECO:0000256" key="2">
    <source>
        <dbReference type="ARBA" id="ARBA00023012"/>
    </source>
</evidence>
<dbReference type="InterPro" id="IPR036388">
    <property type="entry name" value="WH-like_DNA-bd_sf"/>
</dbReference>
<evidence type="ECO:0000256" key="1">
    <source>
        <dbReference type="ARBA" id="ARBA00022553"/>
    </source>
</evidence>
<feature type="modified residue" description="4-aspartylphosphate" evidence="6">
    <location>
        <position position="51"/>
    </location>
</feature>
<dbReference type="PANTHER" id="PTHR48111:SF22">
    <property type="entry name" value="REGULATOR OF RPOS"/>
    <property type="match status" value="1"/>
</dbReference>
<feature type="domain" description="Response regulatory" evidence="8">
    <location>
        <begin position="2"/>
        <end position="116"/>
    </location>
</feature>
<dbReference type="GO" id="GO:0000156">
    <property type="term" value="F:phosphorelay response regulator activity"/>
    <property type="evidence" value="ECO:0007669"/>
    <property type="project" value="TreeGrafter"/>
</dbReference>
<dbReference type="Proteomes" id="UP000478837">
    <property type="component" value="Unassembled WGS sequence"/>
</dbReference>
<dbReference type="PANTHER" id="PTHR48111">
    <property type="entry name" value="REGULATOR OF RPOS"/>
    <property type="match status" value="1"/>
</dbReference>
<organism evidence="10 11">
    <name type="scientific">Alteromonas hispanica</name>
    <dbReference type="NCBI Taxonomy" id="315421"/>
    <lineage>
        <taxon>Bacteria</taxon>
        <taxon>Pseudomonadati</taxon>
        <taxon>Pseudomonadota</taxon>
        <taxon>Gammaproteobacteria</taxon>
        <taxon>Alteromonadales</taxon>
        <taxon>Alteromonadaceae</taxon>
        <taxon>Alteromonas/Salinimonas group</taxon>
        <taxon>Alteromonas</taxon>
    </lineage>
</organism>
<feature type="domain" description="OmpR/PhoB-type" evidence="9">
    <location>
        <begin position="125"/>
        <end position="222"/>
    </location>
</feature>
<dbReference type="InterPro" id="IPR016032">
    <property type="entry name" value="Sig_transdc_resp-reg_C-effctor"/>
</dbReference>
<dbReference type="SMART" id="SM00862">
    <property type="entry name" value="Trans_reg_C"/>
    <property type="match status" value="1"/>
</dbReference>
<dbReference type="GO" id="GO:0006355">
    <property type="term" value="P:regulation of DNA-templated transcription"/>
    <property type="evidence" value="ECO:0007669"/>
    <property type="project" value="InterPro"/>
</dbReference>
<dbReference type="PROSITE" id="PS50110">
    <property type="entry name" value="RESPONSE_REGULATORY"/>
    <property type="match status" value="1"/>
</dbReference>
<keyword evidence="4 7" id="KW-0238">DNA-binding</keyword>
<keyword evidence="3" id="KW-0805">Transcription regulation</keyword>
<dbReference type="AlphaFoldDB" id="A0A6L9MQU9"/>
<evidence type="ECO:0000259" key="8">
    <source>
        <dbReference type="PROSITE" id="PS50110"/>
    </source>
</evidence>
<dbReference type="Pfam" id="PF00072">
    <property type="entry name" value="Response_reg"/>
    <property type="match status" value="1"/>
</dbReference>